<comment type="caution">
    <text evidence="1">The sequence shown here is derived from an EMBL/GenBank/DDBJ whole genome shotgun (WGS) entry which is preliminary data.</text>
</comment>
<dbReference type="EMBL" id="MPRJ01000034">
    <property type="protein sequence ID" value="OOZ36568.1"/>
    <property type="molecule type" value="Genomic_DNA"/>
</dbReference>
<accession>A0A1T2KUM7</accession>
<proteinExistence type="predicted"/>
<gene>
    <name evidence="1" type="ORF">BOW51_06630</name>
</gene>
<protein>
    <submittedName>
        <fullName evidence="1">Uncharacterized protein</fullName>
    </submittedName>
</protein>
<dbReference type="Gene3D" id="1.10.357.10">
    <property type="entry name" value="Tetracycline Repressor, domain 2"/>
    <property type="match status" value="1"/>
</dbReference>
<sequence length="65" mass="6926">MEEPLRQLDSQRAEKEVRLASHALWSDIHGVCILGLSGSLEKANAGSTAAIAESLVSNCLAGYTR</sequence>
<dbReference type="OrthoDB" id="7223515at2"/>
<name>A0A1T2KUM7_9GAMM</name>
<keyword evidence="2" id="KW-1185">Reference proteome</keyword>
<dbReference type="AlphaFoldDB" id="A0A1T2KUM7"/>
<evidence type="ECO:0000313" key="2">
    <source>
        <dbReference type="Proteomes" id="UP000190896"/>
    </source>
</evidence>
<organism evidence="1 2">
    <name type="scientific">Solemya velesiana gill symbiont</name>
    <dbReference type="NCBI Taxonomy" id="1918948"/>
    <lineage>
        <taxon>Bacteria</taxon>
        <taxon>Pseudomonadati</taxon>
        <taxon>Pseudomonadota</taxon>
        <taxon>Gammaproteobacteria</taxon>
        <taxon>sulfur-oxidizing symbionts</taxon>
    </lineage>
</organism>
<evidence type="ECO:0000313" key="1">
    <source>
        <dbReference type="EMBL" id="OOZ36568.1"/>
    </source>
</evidence>
<dbReference type="Proteomes" id="UP000190896">
    <property type="component" value="Unassembled WGS sequence"/>
</dbReference>
<reference evidence="1 2" key="1">
    <citation type="submission" date="2016-11" db="EMBL/GenBank/DDBJ databases">
        <title>Mixed transmission modes and dynamic genome evolution in an obligate animal-bacterial symbiosis.</title>
        <authorList>
            <person name="Russell S.L."/>
            <person name="Corbett-Detig R.B."/>
            <person name="Cavanaugh C.M."/>
        </authorList>
    </citation>
    <scope>NUCLEOTIDE SEQUENCE [LARGE SCALE GENOMIC DNA]</scope>
    <source>
        <strain evidence="1">Se-Cadez</strain>
    </source>
</reference>
<dbReference type="RefSeq" id="WP_078486983.1">
    <property type="nucleotide sequence ID" value="NZ_MPRJ01000034.1"/>
</dbReference>